<accession>A0ABU0T713</accession>
<proteinExistence type="predicted"/>
<name>A0ABU0T713_9ACTN</name>
<dbReference type="EMBL" id="JAUSZI010000002">
    <property type="protein sequence ID" value="MDQ1031372.1"/>
    <property type="molecule type" value="Genomic_DNA"/>
</dbReference>
<organism evidence="1 2">
    <name type="scientific">Streptomyces umbrinus</name>
    <dbReference type="NCBI Taxonomy" id="67370"/>
    <lineage>
        <taxon>Bacteria</taxon>
        <taxon>Bacillati</taxon>
        <taxon>Actinomycetota</taxon>
        <taxon>Actinomycetes</taxon>
        <taxon>Kitasatosporales</taxon>
        <taxon>Streptomycetaceae</taxon>
        <taxon>Streptomyces</taxon>
        <taxon>Streptomyces phaeochromogenes group</taxon>
    </lineage>
</organism>
<sequence>MKLWQVTRTDGYGRDEYDAVVVRAENKDEALRTVCGGPSRDPALASIQYFDDEPLRGFRLDRSNAKVEELTSEGPPGMVIGSFNAA</sequence>
<dbReference type="Proteomes" id="UP001230328">
    <property type="component" value="Unassembled WGS sequence"/>
</dbReference>
<gene>
    <name evidence="1" type="ORF">QF035_008954</name>
</gene>
<keyword evidence="2" id="KW-1185">Reference proteome</keyword>
<reference evidence="1 2" key="1">
    <citation type="submission" date="2023-07" db="EMBL/GenBank/DDBJ databases">
        <title>Comparative genomics of wheat-associated soil bacteria to identify genetic determinants of phenazine resistance.</title>
        <authorList>
            <person name="Mouncey N."/>
        </authorList>
    </citation>
    <scope>NUCLEOTIDE SEQUENCE [LARGE SCALE GENOMIC DNA]</scope>
    <source>
        <strain evidence="1 2">V2I4</strain>
    </source>
</reference>
<dbReference type="RefSeq" id="WP_307527459.1">
    <property type="nucleotide sequence ID" value="NZ_JAUSZI010000002.1"/>
</dbReference>
<protein>
    <submittedName>
        <fullName evidence="1">Uncharacterized protein</fullName>
    </submittedName>
</protein>
<comment type="caution">
    <text evidence="1">The sequence shown here is derived from an EMBL/GenBank/DDBJ whole genome shotgun (WGS) entry which is preliminary data.</text>
</comment>
<evidence type="ECO:0000313" key="1">
    <source>
        <dbReference type="EMBL" id="MDQ1031372.1"/>
    </source>
</evidence>
<evidence type="ECO:0000313" key="2">
    <source>
        <dbReference type="Proteomes" id="UP001230328"/>
    </source>
</evidence>